<keyword evidence="4 5" id="KW-0808">Transferase</keyword>
<proteinExistence type="inferred from homology"/>
<dbReference type="NCBIfam" id="NF004869">
    <property type="entry name" value="PRK06224.1-6"/>
    <property type="match status" value="1"/>
</dbReference>
<evidence type="ECO:0000256" key="1">
    <source>
        <dbReference type="ARBA" id="ARBA00005163"/>
    </source>
</evidence>
<gene>
    <name evidence="6" type="ORF">H9L06_06445</name>
</gene>
<keyword evidence="6" id="KW-0456">Lyase</keyword>
<dbReference type="InterPro" id="IPR016143">
    <property type="entry name" value="Citrate_synth-like_sm_a-sub"/>
</dbReference>
<dbReference type="GO" id="GO:0006099">
    <property type="term" value="P:tricarboxylic acid cycle"/>
    <property type="evidence" value="ECO:0007669"/>
    <property type="project" value="UniProtKB-UniPathway"/>
</dbReference>
<dbReference type="InterPro" id="IPR036969">
    <property type="entry name" value="Citrate_synthase_sf"/>
</dbReference>
<dbReference type="InterPro" id="IPR016142">
    <property type="entry name" value="Citrate_synth-like_lrg_a-sub"/>
</dbReference>
<dbReference type="Gene3D" id="1.10.230.10">
    <property type="entry name" value="Cytochrome P450-Terp, domain 2"/>
    <property type="match status" value="1"/>
</dbReference>
<dbReference type="PROSITE" id="PS00480">
    <property type="entry name" value="CITRATE_SYNTHASE"/>
    <property type="match status" value="1"/>
</dbReference>
<comment type="similarity">
    <text evidence="2 5">Belongs to the citrate synthase family.</text>
</comment>
<dbReference type="InterPro" id="IPR002020">
    <property type="entry name" value="Citrate_synthase"/>
</dbReference>
<dbReference type="AlphaFoldDB" id="A0A7G9S289"/>
<accession>A0A7G9S289</accession>
<comment type="pathway">
    <text evidence="1">Carbohydrate metabolism; tricarboxylic acid cycle.</text>
</comment>
<protein>
    <recommendedName>
        <fullName evidence="3">citrate synthase (unknown stereospecificity)</fullName>
        <ecNumber evidence="3">2.3.3.16</ecNumber>
    </recommendedName>
</protein>
<dbReference type="RefSeq" id="WP_187554435.1">
    <property type="nucleotide sequence ID" value="NZ_CP060716.1"/>
</dbReference>
<dbReference type="EMBL" id="CP060716">
    <property type="protein sequence ID" value="QNN61964.1"/>
    <property type="molecule type" value="Genomic_DNA"/>
</dbReference>
<dbReference type="Pfam" id="PF00285">
    <property type="entry name" value="Citrate_synt"/>
    <property type="match status" value="1"/>
</dbReference>
<dbReference type="PANTHER" id="PTHR11739">
    <property type="entry name" value="CITRATE SYNTHASE"/>
    <property type="match status" value="1"/>
</dbReference>
<evidence type="ECO:0000313" key="7">
    <source>
        <dbReference type="Proteomes" id="UP000515934"/>
    </source>
</evidence>
<dbReference type="GO" id="GO:0005975">
    <property type="term" value="P:carbohydrate metabolic process"/>
    <property type="evidence" value="ECO:0007669"/>
    <property type="project" value="TreeGrafter"/>
</dbReference>
<dbReference type="SUPFAM" id="SSF48256">
    <property type="entry name" value="Citrate synthase"/>
    <property type="match status" value="1"/>
</dbReference>
<evidence type="ECO:0000256" key="4">
    <source>
        <dbReference type="ARBA" id="ARBA00022679"/>
    </source>
</evidence>
<reference evidence="6 7" key="1">
    <citation type="submission" date="2020-08" db="EMBL/GenBank/DDBJ databases">
        <title>Genome sequence of Leucobacter denitrificans KACC 14055T.</title>
        <authorList>
            <person name="Hyun D.-W."/>
            <person name="Bae J.-W."/>
        </authorList>
    </citation>
    <scope>NUCLEOTIDE SEQUENCE [LARGE SCALE GENOMIC DNA]</scope>
    <source>
        <strain evidence="6 7">KACC 14055</strain>
    </source>
</reference>
<sequence length="282" mass="30372">MTNEQAAEQKYWKTGISRIEPEHIYIRGYDLEQLIGLPFAATTFLQLRGRLPSPGEARVVDSILTSILDYGLEKAGTAAARFIVSSNPNMQAGLATAILGAGEHSVAPENAARFIQEQYSAFEESGSADMAEFAAGVVADASAKRYRIPGFGHPVFRGEDPRAQKLKRIAVEAGIWEGPAKLYEAIHAEFVKNPKVAHFPINDVGMLAALCVAMEFTPEEATALAVIGTLPGVAAHITEEITSGRLVRQVQRSEAKYDVPELDLQADMAAAGWDVDTTQSGS</sequence>
<dbReference type="CDD" id="cd06100">
    <property type="entry name" value="CCL_ACL-C"/>
    <property type="match status" value="1"/>
</dbReference>
<dbReference type="UniPathway" id="UPA00223"/>
<dbReference type="EC" id="2.3.3.16" evidence="3"/>
<dbReference type="Gene3D" id="1.10.580.10">
    <property type="entry name" value="Citrate Synthase, domain 1"/>
    <property type="match status" value="1"/>
</dbReference>
<evidence type="ECO:0000256" key="3">
    <source>
        <dbReference type="ARBA" id="ARBA00012972"/>
    </source>
</evidence>
<dbReference type="GO" id="GO:0016829">
    <property type="term" value="F:lyase activity"/>
    <property type="evidence" value="ECO:0007669"/>
    <property type="project" value="UniProtKB-KW"/>
</dbReference>
<organism evidence="6 7">
    <name type="scientific">Leucobacter denitrificans</name>
    <dbReference type="NCBI Taxonomy" id="683042"/>
    <lineage>
        <taxon>Bacteria</taxon>
        <taxon>Bacillati</taxon>
        <taxon>Actinomycetota</taxon>
        <taxon>Actinomycetes</taxon>
        <taxon>Micrococcales</taxon>
        <taxon>Microbacteriaceae</taxon>
        <taxon>Leucobacter</taxon>
    </lineage>
</organism>
<evidence type="ECO:0000313" key="6">
    <source>
        <dbReference type="EMBL" id="QNN61964.1"/>
    </source>
</evidence>
<dbReference type="GO" id="GO:0036440">
    <property type="term" value="F:citrate synthase activity"/>
    <property type="evidence" value="ECO:0007669"/>
    <property type="project" value="UniProtKB-EC"/>
</dbReference>
<evidence type="ECO:0000256" key="2">
    <source>
        <dbReference type="ARBA" id="ARBA00010566"/>
    </source>
</evidence>
<dbReference type="GO" id="GO:0005829">
    <property type="term" value="C:cytosol"/>
    <property type="evidence" value="ECO:0007669"/>
    <property type="project" value="TreeGrafter"/>
</dbReference>
<dbReference type="Proteomes" id="UP000515934">
    <property type="component" value="Chromosome"/>
</dbReference>
<name>A0A7G9S289_9MICO</name>
<dbReference type="KEGG" id="ldn:H9L06_06445"/>
<keyword evidence="7" id="KW-1185">Reference proteome</keyword>
<dbReference type="PANTHER" id="PTHR11739:SF4">
    <property type="entry name" value="CITRATE SYNTHASE, PEROXISOMAL"/>
    <property type="match status" value="1"/>
</dbReference>
<evidence type="ECO:0000256" key="5">
    <source>
        <dbReference type="RuleBase" id="RU003406"/>
    </source>
</evidence>
<dbReference type="InterPro" id="IPR019810">
    <property type="entry name" value="Citrate_synthase_AS"/>
</dbReference>